<dbReference type="PATRIC" id="fig|1393034.3.peg.288"/>
<feature type="region of interest" description="Disordered" evidence="1">
    <location>
        <begin position="241"/>
        <end position="312"/>
    </location>
</feature>
<reference evidence="3" key="1">
    <citation type="submission" date="2016-01" db="EMBL/GenBank/DDBJ databases">
        <authorList>
            <person name="Mitreva M."/>
            <person name="Pepin K.H."/>
            <person name="Mihindukulasuriya K.A."/>
            <person name="Fulton R."/>
            <person name="Fronick C."/>
            <person name="O'Laughlin M."/>
            <person name="Miner T."/>
            <person name="Herter B."/>
            <person name="Rosa B.A."/>
            <person name="Cordes M."/>
            <person name="Tomlinson C."/>
            <person name="Wollam A."/>
            <person name="Palsikar V.B."/>
            <person name="Mardis E.R."/>
            <person name="Wilson R.K."/>
        </authorList>
    </citation>
    <scope>NUCLEOTIDE SEQUENCE [LARGE SCALE GENOMIC DNA]</scope>
    <source>
        <strain evidence="3">DNF00019</strain>
    </source>
</reference>
<dbReference type="AlphaFoldDB" id="A0A133XWP2"/>
<evidence type="ECO:0008006" key="4">
    <source>
        <dbReference type="Google" id="ProtNLM"/>
    </source>
</evidence>
<feature type="compositionally biased region" description="Basic and acidic residues" evidence="1">
    <location>
        <begin position="250"/>
        <end position="267"/>
    </location>
</feature>
<name>A0A133XWP2_9ACTN</name>
<dbReference type="Proteomes" id="UP000070675">
    <property type="component" value="Unassembled WGS sequence"/>
</dbReference>
<dbReference type="EMBL" id="LSCR01000004">
    <property type="protein sequence ID" value="KXB35349.1"/>
    <property type="molecule type" value="Genomic_DNA"/>
</dbReference>
<comment type="caution">
    <text evidence="2">The sequence shown here is derived from an EMBL/GenBank/DDBJ whole genome shotgun (WGS) entry which is preliminary data.</text>
</comment>
<dbReference type="STRING" id="1393034.HMPREF3192_00293"/>
<proteinExistence type="predicted"/>
<evidence type="ECO:0000313" key="2">
    <source>
        <dbReference type="EMBL" id="KXB35349.1"/>
    </source>
</evidence>
<feature type="compositionally biased region" description="Low complexity" evidence="1">
    <location>
        <begin position="268"/>
        <end position="285"/>
    </location>
</feature>
<sequence length="329" mass="35573">MYKRVAVDSDKLVYLGKIHHGVFAPHSTRLVGFMIKRPDIICMIKRSDLFMALDSFAVSNDSRYDDNTGAEVLFCDNPAEGLGDVAIKRLGLDWNQCVMWFGMDVMTQSHKNLGRIVDFTFSPHSGEVEHFEASTTQAATALIGNVMIAPQHVNGCKKQTMIVSDEVGAHSFSGGVAGKVGEAVGKVQVHSTKACKTFMKHAEKGVEKGSHSLGRALGKAKRAVVETTQLDAKEPQLEALDVEVLAPEATKQEATRSAGHSDEKTAKSETASAARSDTTSTTSIAKPETSDTPDETSVTTQAARAFGRQISRSKGMFSAFKEEFINNSK</sequence>
<evidence type="ECO:0000313" key="3">
    <source>
        <dbReference type="Proteomes" id="UP000070675"/>
    </source>
</evidence>
<protein>
    <recommendedName>
        <fullName evidence="4">PRC-barrel domain-containing protein</fullName>
    </recommendedName>
</protein>
<keyword evidence="3" id="KW-1185">Reference proteome</keyword>
<accession>A0A133XWP2</accession>
<organism evidence="2 3">
    <name type="scientific">Atopobium deltae</name>
    <dbReference type="NCBI Taxonomy" id="1393034"/>
    <lineage>
        <taxon>Bacteria</taxon>
        <taxon>Bacillati</taxon>
        <taxon>Actinomycetota</taxon>
        <taxon>Coriobacteriia</taxon>
        <taxon>Coriobacteriales</taxon>
        <taxon>Atopobiaceae</taxon>
        <taxon>Atopobium</taxon>
    </lineage>
</organism>
<gene>
    <name evidence="2" type="ORF">HMPREF3192_00293</name>
</gene>
<evidence type="ECO:0000256" key="1">
    <source>
        <dbReference type="SAM" id="MobiDB-lite"/>
    </source>
</evidence>